<dbReference type="EMBL" id="JBDKWZ010000011">
    <property type="protein sequence ID" value="MEN7549911.1"/>
    <property type="molecule type" value="Genomic_DNA"/>
</dbReference>
<organism evidence="2 3">
    <name type="scientific">Rapidithrix thailandica</name>
    <dbReference type="NCBI Taxonomy" id="413964"/>
    <lineage>
        <taxon>Bacteria</taxon>
        <taxon>Pseudomonadati</taxon>
        <taxon>Bacteroidota</taxon>
        <taxon>Cytophagia</taxon>
        <taxon>Cytophagales</taxon>
        <taxon>Flammeovirgaceae</taxon>
        <taxon>Rapidithrix</taxon>
    </lineage>
</organism>
<keyword evidence="1" id="KW-0732">Signal</keyword>
<evidence type="ECO:0000313" key="2">
    <source>
        <dbReference type="EMBL" id="MEN7549911.1"/>
    </source>
</evidence>
<evidence type="ECO:0008006" key="4">
    <source>
        <dbReference type="Google" id="ProtNLM"/>
    </source>
</evidence>
<accession>A0AAW9SGB5</accession>
<sequence>MKYFITLTLSLCLLVNNTTFASHPAKFDQVDDKKKYKQYREEGDKHYEQGDMVKAKKAYKLALDNKPGDKYATKKLEECTAYIDNEFSRLIKEADAAYESQNLVLAQQKYQQALTFKEGHSHAKMRLQQCKITPGSTFEQQYGGRSFDEAKAVIKTKSGGYLVAGRSASASGNTDMNLLKLDDKGSLIWDEKYGDRESEEAFDILETKDGGFIAVGYSDSYGSGPDIKDMWVVKVNAQGKQEWQKTFGTDTSIDEAKSIVEAHNGGYLIVGTTLDLSAEVPASDILVLKIDESGNKQWDKKYGGRSNEQGNDVVKTTDGYTIVGNTETYGKGKWDIWLLNIDEKGNKRWDNTFGGGDNEMGNSLLLTENGNYIIAGYTYSFAVSSLDAWVVKANSKGDQIWAKAFGGVSTDEAFQVIPTKDGNYAFAGYTEEWIDDGEGGNASKKGHNIYLVKINPKGDRIWERSLGSEKEQRGFALVEANDGGFVIAGYTKSIAKKGVDMYIIKTSASGLLAP</sequence>
<gene>
    <name evidence="2" type="ORF">AAG747_18445</name>
</gene>
<dbReference type="RefSeq" id="WP_346822690.1">
    <property type="nucleotide sequence ID" value="NZ_JBDKWZ010000011.1"/>
</dbReference>
<dbReference type="PANTHER" id="PTHR42754">
    <property type="entry name" value="ENDOGLUCANASE"/>
    <property type="match status" value="1"/>
</dbReference>
<evidence type="ECO:0000256" key="1">
    <source>
        <dbReference type="SAM" id="SignalP"/>
    </source>
</evidence>
<evidence type="ECO:0000313" key="3">
    <source>
        <dbReference type="Proteomes" id="UP001403385"/>
    </source>
</evidence>
<feature type="signal peptide" evidence="1">
    <location>
        <begin position="1"/>
        <end position="21"/>
    </location>
</feature>
<dbReference type="Gene3D" id="1.25.40.10">
    <property type="entry name" value="Tetratricopeptide repeat domain"/>
    <property type="match status" value="1"/>
</dbReference>
<name>A0AAW9SGB5_9BACT</name>
<dbReference type="PANTHER" id="PTHR42754:SF1">
    <property type="entry name" value="LIPOPROTEIN"/>
    <property type="match status" value="1"/>
</dbReference>
<comment type="caution">
    <text evidence="2">The sequence shown here is derived from an EMBL/GenBank/DDBJ whole genome shotgun (WGS) entry which is preliminary data.</text>
</comment>
<dbReference type="InterPro" id="IPR011047">
    <property type="entry name" value="Quinoprotein_ADH-like_sf"/>
</dbReference>
<dbReference type="InterPro" id="IPR011990">
    <property type="entry name" value="TPR-like_helical_dom_sf"/>
</dbReference>
<feature type="chain" id="PRO_5043387476" description="Tetratricopeptide repeat protein" evidence="1">
    <location>
        <begin position="22"/>
        <end position="514"/>
    </location>
</feature>
<protein>
    <recommendedName>
        <fullName evidence="4">Tetratricopeptide repeat protein</fullName>
    </recommendedName>
</protein>
<reference evidence="2 3" key="1">
    <citation type="submission" date="2024-04" db="EMBL/GenBank/DDBJ databases">
        <title>Novel genus in family Flammeovirgaceae.</title>
        <authorList>
            <person name="Nguyen T.H."/>
            <person name="Vuong T.Q."/>
            <person name="Le H."/>
            <person name="Kim S.-G."/>
        </authorList>
    </citation>
    <scope>NUCLEOTIDE SEQUENCE [LARGE SCALE GENOMIC DNA]</scope>
    <source>
        <strain evidence="2 3">JCM 23209</strain>
    </source>
</reference>
<dbReference type="SUPFAM" id="SSF50998">
    <property type="entry name" value="Quinoprotein alcohol dehydrogenase-like"/>
    <property type="match status" value="1"/>
</dbReference>
<dbReference type="SUPFAM" id="SSF48452">
    <property type="entry name" value="TPR-like"/>
    <property type="match status" value="1"/>
</dbReference>
<keyword evidence="3" id="KW-1185">Reference proteome</keyword>
<dbReference type="AlphaFoldDB" id="A0AAW9SGB5"/>
<dbReference type="Proteomes" id="UP001403385">
    <property type="component" value="Unassembled WGS sequence"/>
</dbReference>
<proteinExistence type="predicted"/>